<name>A0A8J3CJ95_9BURK</name>
<keyword evidence="6" id="KW-1185">Reference proteome</keyword>
<evidence type="ECO:0000313" key="5">
    <source>
        <dbReference type="EMBL" id="GHA63970.1"/>
    </source>
</evidence>
<accession>A0A8J3CJ95</accession>
<protein>
    <submittedName>
        <fullName evidence="5">Acyltransferase</fullName>
    </submittedName>
</protein>
<dbReference type="RefSeq" id="WP_189490127.1">
    <property type="nucleotide sequence ID" value="NZ_BMZG01000001.1"/>
</dbReference>
<proteinExistence type="predicted"/>
<evidence type="ECO:0000256" key="1">
    <source>
        <dbReference type="ARBA" id="ARBA00005189"/>
    </source>
</evidence>
<dbReference type="EMBL" id="BMZG01000001">
    <property type="protein sequence ID" value="GHA63970.1"/>
    <property type="molecule type" value="Genomic_DNA"/>
</dbReference>
<comment type="pathway">
    <text evidence="1">Lipid metabolism.</text>
</comment>
<dbReference type="InterPro" id="IPR002123">
    <property type="entry name" value="Plipid/glycerol_acylTrfase"/>
</dbReference>
<evidence type="ECO:0000256" key="2">
    <source>
        <dbReference type="ARBA" id="ARBA00022679"/>
    </source>
</evidence>
<organism evidence="5 6">
    <name type="scientific">Formosimonas limnophila</name>
    <dbReference type="NCBI Taxonomy" id="1384487"/>
    <lineage>
        <taxon>Bacteria</taxon>
        <taxon>Pseudomonadati</taxon>
        <taxon>Pseudomonadota</taxon>
        <taxon>Betaproteobacteria</taxon>
        <taxon>Burkholderiales</taxon>
        <taxon>Burkholderiaceae</taxon>
        <taxon>Formosimonas</taxon>
    </lineage>
</organism>
<dbReference type="Proteomes" id="UP000614287">
    <property type="component" value="Unassembled WGS sequence"/>
</dbReference>
<keyword evidence="2" id="KW-0808">Transferase</keyword>
<evidence type="ECO:0000259" key="4">
    <source>
        <dbReference type="SMART" id="SM00563"/>
    </source>
</evidence>
<gene>
    <name evidence="5" type="ORF">GCM10009007_00350</name>
</gene>
<dbReference type="PANTHER" id="PTHR10434">
    <property type="entry name" value="1-ACYL-SN-GLYCEROL-3-PHOSPHATE ACYLTRANSFERASE"/>
    <property type="match status" value="1"/>
</dbReference>
<dbReference type="GO" id="GO:0006654">
    <property type="term" value="P:phosphatidic acid biosynthetic process"/>
    <property type="evidence" value="ECO:0007669"/>
    <property type="project" value="TreeGrafter"/>
</dbReference>
<dbReference type="AlphaFoldDB" id="A0A8J3CJ95"/>
<evidence type="ECO:0000256" key="3">
    <source>
        <dbReference type="ARBA" id="ARBA00023315"/>
    </source>
</evidence>
<dbReference type="Pfam" id="PF01553">
    <property type="entry name" value="Acyltransferase"/>
    <property type="match status" value="1"/>
</dbReference>
<dbReference type="SMART" id="SM00563">
    <property type="entry name" value="PlsC"/>
    <property type="match status" value="1"/>
</dbReference>
<dbReference type="GO" id="GO:0003841">
    <property type="term" value="F:1-acylglycerol-3-phosphate O-acyltransferase activity"/>
    <property type="evidence" value="ECO:0007669"/>
    <property type="project" value="TreeGrafter"/>
</dbReference>
<sequence>MMKWLATRWLKALGWTAVYKQPPTTHGIYLAYPHTSNWDFLYALLWKISTGAKVKWVAKESLFVFPLGIFMRAFGGIGISRKGGQDNVTALCNTMLAQPECWLAIAPEGTRSYRPYIKSGFYHIATTTNVPLGIGFIDYERKEVGVREYRYVMPTIGEELKQLARDYHTLHPYDAHKVCDLKLRNSLDDLSSGHNHRV</sequence>
<comment type="caution">
    <text evidence="5">The sequence shown here is derived from an EMBL/GenBank/DDBJ whole genome shotgun (WGS) entry which is preliminary data.</text>
</comment>
<feature type="domain" description="Phospholipid/glycerol acyltransferase" evidence="4">
    <location>
        <begin position="27"/>
        <end position="137"/>
    </location>
</feature>
<reference evidence="5" key="2">
    <citation type="submission" date="2020-09" db="EMBL/GenBank/DDBJ databases">
        <authorList>
            <person name="Sun Q."/>
            <person name="Kim S."/>
        </authorList>
    </citation>
    <scope>NUCLEOTIDE SEQUENCE</scope>
    <source>
        <strain evidence="5">KCTC 32501</strain>
    </source>
</reference>
<dbReference type="SUPFAM" id="SSF69593">
    <property type="entry name" value="Glycerol-3-phosphate (1)-acyltransferase"/>
    <property type="match status" value="1"/>
</dbReference>
<keyword evidence="3 5" id="KW-0012">Acyltransferase</keyword>
<evidence type="ECO:0000313" key="6">
    <source>
        <dbReference type="Proteomes" id="UP000614287"/>
    </source>
</evidence>
<reference evidence="5" key="1">
    <citation type="journal article" date="2014" name="Int. J. Syst. Evol. Microbiol.">
        <title>Complete genome sequence of Corynebacterium casei LMG S-19264T (=DSM 44701T), isolated from a smear-ripened cheese.</title>
        <authorList>
            <consortium name="US DOE Joint Genome Institute (JGI-PGF)"/>
            <person name="Walter F."/>
            <person name="Albersmeier A."/>
            <person name="Kalinowski J."/>
            <person name="Ruckert C."/>
        </authorList>
    </citation>
    <scope>NUCLEOTIDE SEQUENCE</scope>
    <source>
        <strain evidence="5">KCTC 32501</strain>
    </source>
</reference>
<dbReference type="PANTHER" id="PTHR10434:SF9">
    <property type="entry name" value="PHOSPHOLIPID_GLYCEROL ACYLTRANSFERASE DOMAIN-CONTAINING PROTEIN"/>
    <property type="match status" value="1"/>
</dbReference>